<reference evidence="2" key="1">
    <citation type="journal article" date="2022" name="Front. Genet.">
        <title>Chromosome-Scale Assembly of the Dendrobium nobile Genome Provides Insights Into the Molecular Mechanism of the Biosynthesis of the Medicinal Active Ingredient of Dendrobium.</title>
        <authorList>
            <person name="Xu Q."/>
            <person name="Niu S.-C."/>
            <person name="Li K.-L."/>
            <person name="Zheng P.-J."/>
            <person name="Zhang X.-J."/>
            <person name="Jia Y."/>
            <person name="Liu Y."/>
            <person name="Niu Y.-X."/>
            <person name="Yu L.-H."/>
            <person name="Chen D.-F."/>
            <person name="Zhang G.-Q."/>
        </authorList>
    </citation>
    <scope>NUCLEOTIDE SEQUENCE</scope>
    <source>
        <tissue evidence="2">Leaf</tissue>
    </source>
</reference>
<dbReference type="AlphaFoldDB" id="A0A8T3AUV0"/>
<feature type="compositionally biased region" description="Polar residues" evidence="1">
    <location>
        <begin position="54"/>
        <end position="66"/>
    </location>
</feature>
<feature type="region of interest" description="Disordered" evidence="1">
    <location>
        <begin position="41"/>
        <end position="66"/>
    </location>
</feature>
<comment type="caution">
    <text evidence="2">The sequence shown here is derived from an EMBL/GenBank/DDBJ whole genome shotgun (WGS) entry which is preliminary data.</text>
</comment>
<protein>
    <submittedName>
        <fullName evidence="2">Uncharacterized protein</fullName>
    </submittedName>
</protein>
<proteinExistence type="predicted"/>
<name>A0A8T3AUV0_DENNO</name>
<keyword evidence="3" id="KW-1185">Reference proteome</keyword>
<dbReference type="Proteomes" id="UP000829196">
    <property type="component" value="Unassembled WGS sequence"/>
</dbReference>
<accession>A0A8T3AUV0</accession>
<evidence type="ECO:0000256" key="1">
    <source>
        <dbReference type="SAM" id="MobiDB-lite"/>
    </source>
</evidence>
<evidence type="ECO:0000313" key="3">
    <source>
        <dbReference type="Proteomes" id="UP000829196"/>
    </source>
</evidence>
<organism evidence="2 3">
    <name type="scientific">Dendrobium nobile</name>
    <name type="common">Orchid</name>
    <dbReference type="NCBI Taxonomy" id="94219"/>
    <lineage>
        <taxon>Eukaryota</taxon>
        <taxon>Viridiplantae</taxon>
        <taxon>Streptophyta</taxon>
        <taxon>Embryophyta</taxon>
        <taxon>Tracheophyta</taxon>
        <taxon>Spermatophyta</taxon>
        <taxon>Magnoliopsida</taxon>
        <taxon>Liliopsida</taxon>
        <taxon>Asparagales</taxon>
        <taxon>Orchidaceae</taxon>
        <taxon>Epidendroideae</taxon>
        <taxon>Malaxideae</taxon>
        <taxon>Dendrobiinae</taxon>
        <taxon>Dendrobium</taxon>
    </lineage>
</organism>
<gene>
    <name evidence="2" type="ORF">KFK09_018287</name>
</gene>
<dbReference type="EMBL" id="JAGYWB010000013">
    <property type="protein sequence ID" value="KAI0500079.1"/>
    <property type="molecule type" value="Genomic_DNA"/>
</dbReference>
<evidence type="ECO:0000313" key="2">
    <source>
        <dbReference type="EMBL" id="KAI0500079.1"/>
    </source>
</evidence>
<sequence>MCVVVAPVECDSPVDRGHKVFLGLAVLRIVNCSSEFCFSTAPKPSPSKAVLKRSLSTSESPVSRLA</sequence>